<dbReference type="InterPro" id="IPR011701">
    <property type="entry name" value="MFS"/>
</dbReference>
<keyword evidence="7 9" id="KW-0472">Membrane</keyword>
<feature type="transmembrane region" description="Helical" evidence="9">
    <location>
        <begin position="336"/>
        <end position="357"/>
    </location>
</feature>
<dbReference type="EMBL" id="JAVREJ010000017">
    <property type="protein sequence ID" value="MDT0352250.1"/>
    <property type="molecule type" value="Genomic_DNA"/>
</dbReference>
<feature type="transmembrane region" description="Helical" evidence="9">
    <location>
        <begin position="263"/>
        <end position="282"/>
    </location>
</feature>
<feature type="transmembrane region" description="Helical" evidence="9">
    <location>
        <begin position="303"/>
        <end position="324"/>
    </location>
</feature>
<keyword evidence="6 9" id="KW-1133">Transmembrane helix</keyword>
<dbReference type="Gene3D" id="1.20.1720.10">
    <property type="entry name" value="Multidrug resistance protein D"/>
    <property type="match status" value="1"/>
</dbReference>
<keyword evidence="4" id="KW-1003">Cell membrane</keyword>
<evidence type="ECO:0000256" key="7">
    <source>
        <dbReference type="ARBA" id="ARBA00023136"/>
    </source>
</evidence>
<dbReference type="PANTHER" id="PTHR42718">
    <property type="entry name" value="MAJOR FACILITATOR SUPERFAMILY MULTIDRUG TRANSPORTER MFSC"/>
    <property type="match status" value="1"/>
</dbReference>
<gene>
    <name evidence="11" type="ORF">RM445_22220</name>
</gene>
<dbReference type="PROSITE" id="PS50850">
    <property type="entry name" value="MFS"/>
    <property type="match status" value="1"/>
</dbReference>
<dbReference type="Gene3D" id="1.20.1250.20">
    <property type="entry name" value="MFS general substrate transporter like domains"/>
    <property type="match status" value="1"/>
</dbReference>
<feature type="region of interest" description="Disordered" evidence="8">
    <location>
        <begin position="1"/>
        <end position="38"/>
    </location>
</feature>
<dbReference type="Pfam" id="PF07690">
    <property type="entry name" value="MFS_1"/>
    <property type="match status" value="1"/>
</dbReference>
<dbReference type="InterPro" id="IPR004638">
    <property type="entry name" value="EmrB-like"/>
</dbReference>
<feature type="transmembrane region" description="Helical" evidence="9">
    <location>
        <begin position="233"/>
        <end position="251"/>
    </location>
</feature>
<sequence>MATDAAPTPVARTPVVDRDVPRAAAPAPPAPPAPAPPPSDRGWGVPLAVLIVGMFMSVLDISIINVAIPTMQLDFGATTDQIQWVENGYSLALGVVVPVSAWMAAKFGPGRVYNLSLLGFAAGSALCGLAWDLNSIVAFRVLQALPGGVLPVVTLTILYKIVPPDKIGAAMGMYGLGIIVAPAVGPTLGGYLVEYVDWRLIFFINVPVGILGVIAAVMLLPRFGPTPVGRFDLLGFLSVATGLVCLLLALTEGQKWGWTSYSIMILLTVGVLGLALFVVIELEVERPLLNVRVFKHWAFTNSLMLVSVLSIGLFAVLFYIPLLLQQARGLGAFDTGLLLLPQALVMAVIMPTAGLLYDKIGPRWPAAIGLAIVALGTYMLTDVTLESSTEHVVWVLVLRAVGMGLAMMPIMTGGLSAVPPDQVDGASAFNNVVQRTSSALGLAGLTSLVTYSREQFSLDRGLLVSTDTPMPVLAPGATGEMAGMYAVYQQTQTIAFVEAMHSLFIVTAIITAAGIPLALMLRSGPSKPAAGGPVVAAH</sequence>
<dbReference type="PRINTS" id="PR01036">
    <property type="entry name" value="TCRTETB"/>
</dbReference>
<comment type="caution">
    <text evidence="11">The sequence shown here is derived from an EMBL/GenBank/DDBJ whole genome shotgun (WGS) entry which is preliminary data.</text>
</comment>
<keyword evidence="5 9" id="KW-0812">Transmembrane</keyword>
<organism evidence="11 12">
    <name type="scientific">Pseudonocardia charpentierae</name>
    <dbReference type="NCBI Taxonomy" id="3075545"/>
    <lineage>
        <taxon>Bacteria</taxon>
        <taxon>Bacillati</taxon>
        <taxon>Actinomycetota</taxon>
        <taxon>Actinomycetes</taxon>
        <taxon>Pseudonocardiales</taxon>
        <taxon>Pseudonocardiaceae</taxon>
        <taxon>Pseudonocardia</taxon>
    </lineage>
</organism>
<protein>
    <submittedName>
        <fullName evidence="11">DHA2 family efflux MFS transporter permease subunit</fullName>
    </submittedName>
</protein>
<keyword evidence="12" id="KW-1185">Reference proteome</keyword>
<dbReference type="NCBIfam" id="TIGR00711">
    <property type="entry name" value="efflux_EmrB"/>
    <property type="match status" value="1"/>
</dbReference>
<evidence type="ECO:0000256" key="3">
    <source>
        <dbReference type="ARBA" id="ARBA00022448"/>
    </source>
</evidence>
<evidence type="ECO:0000256" key="8">
    <source>
        <dbReference type="SAM" id="MobiDB-lite"/>
    </source>
</evidence>
<dbReference type="SUPFAM" id="SSF103473">
    <property type="entry name" value="MFS general substrate transporter"/>
    <property type="match status" value="1"/>
</dbReference>
<dbReference type="InterPro" id="IPR020846">
    <property type="entry name" value="MFS_dom"/>
</dbReference>
<feature type="transmembrane region" description="Helical" evidence="9">
    <location>
        <begin position="364"/>
        <end position="380"/>
    </location>
</feature>
<evidence type="ECO:0000259" key="10">
    <source>
        <dbReference type="PROSITE" id="PS50850"/>
    </source>
</evidence>
<proteinExistence type="inferred from homology"/>
<feature type="compositionally biased region" description="Pro residues" evidence="8">
    <location>
        <begin position="26"/>
        <end position="38"/>
    </location>
</feature>
<evidence type="ECO:0000256" key="2">
    <source>
        <dbReference type="ARBA" id="ARBA00008537"/>
    </source>
</evidence>
<evidence type="ECO:0000313" key="11">
    <source>
        <dbReference type="EMBL" id="MDT0352250.1"/>
    </source>
</evidence>
<accession>A0ABU2NE70</accession>
<evidence type="ECO:0000256" key="1">
    <source>
        <dbReference type="ARBA" id="ARBA00004651"/>
    </source>
</evidence>
<feature type="transmembrane region" description="Helical" evidence="9">
    <location>
        <begin position="503"/>
        <end position="521"/>
    </location>
</feature>
<keyword evidence="3" id="KW-0813">Transport</keyword>
<feature type="transmembrane region" description="Helical" evidence="9">
    <location>
        <begin position="392"/>
        <end position="411"/>
    </location>
</feature>
<feature type="transmembrane region" description="Helical" evidence="9">
    <location>
        <begin position="137"/>
        <end position="159"/>
    </location>
</feature>
<dbReference type="CDD" id="cd17503">
    <property type="entry name" value="MFS_LmrB_MDR_like"/>
    <property type="match status" value="1"/>
</dbReference>
<evidence type="ECO:0000313" key="12">
    <source>
        <dbReference type="Proteomes" id="UP001183202"/>
    </source>
</evidence>
<dbReference type="PANTHER" id="PTHR42718:SF9">
    <property type="entry name" value="MAJOR FACILITATOR SUPERFAMILY MULTIDRUG TRANSPORTER MFSC"/>
    <property type="match status" value="1"/>
</dbReference>
<name>A0ABU2NE70_9PSEU</name>
<dbReference type="InterPro" id="IPR036259">
    <property type="entry name" value="MFS_trans_sf"/>
</dbReference>
<dbReference type="RefSeq" id="WP_311558758.1">
    <property type="nucleotide sequence ID" value="NZ_JAVREJ010000017.1"/>
</dbReference>
<reference evidence="12" key="1">
    <citation type="submission" date="2023-07" db="EMBL/GenBank/DDBJ databases">
        <title>30 novel species of actinomycetes from the DSMZ collection.</title>
        <authorList>
            <person name="Nouioui I."/>
        </authorList>
    </citation>
    <scope>NUCLEOTIDE SEQUENCE [LARGE SCALE GENOMIC DNA]</scope>
    <source>
        <strain evidence="12">DSM 45834</strain>
    </source>
</reference>
<comment type="similarity">
    <text evidence="2">Belongs to the major facilitator superfamily. EmrB family.</text>
</comment>
<feature type="domain" description="Major facilitator superfamily (MFS) profile" evidence="10">
    <location>
        <begin position="46"/>
        <end position="526"/>
    </location>
</feature>
<evidence type="ECO:0000256" key="5">
    <source>
        <dbReference type="ARBA" id="ARBA00022692"/>
    </source>
</evidence>
<comment type="subcellular location">
    <subcellularLocation>
        <location evidence="1">Cell membrane</location>
        <topology evidence="1">Multi-pass membrane protein</topology>
    </subcellularLocation>
</comment>
<feature type="transmembrane region" description="Helical" evidence="9">
    <location>
        <begin position="198"/>
        <end position="221"/>
    </location>
</feature>
<evidence type="ECO:0000256" key="6">
    <source>
        <dbReference type="ARBA" id="ARBA00022989"/>
    </source>
</evidence>
<evidence type="ECO:0000256" key="9">
    <source>
        <dbReference type="SAM" id="Phobius"/>
    </source>
</evidence>
<evidence type="ECO:0000256" key="4">
    <source>
        <dbReference type="ARBA" id="ARBA00022475"/>
    </source>
</evidence>
<dbReference type="Proteomes" id="UP001183202">
    <property type="component" value="Unassembled WGS sequence"/>
</dbReference>
<feature type="transmembrane region" description="Helical" evidence="9">
    <location>
        <begin position="171"/>
        <end position="192"/>
    </location>
</feature>
<feature type="transmembrane region" description="Helical" evidence="9">
    <location>
        <begin position="112"/>
        <end position="131"/>
    </location>
</feature>
<feature type="transmembrane region" description="Helical" evidence="9">
    <location>
        <begin position="47"/>
        <end position="68"/>
    </location>
</feature>